<evidence type="ECO:0000256" key="2">
    <source>
        <dbReference type="SAM" id="SignalP"/>
    </source>
</evidence>
<keyword evidence="2" id="KW-0732">Signal</keyword>
<proteinExistence type="predicted"/>
<feature type="region of interest" description="Disordered" evidence="1">
    <location>
        <begin position="89"/>
        <end position="111"/>
    </location>
</feature>
<feature type="signal peptide" evidence="2">
    <location>
        <begin position="1"/>
        <end position="18"/>
    </location>
</feature>
<evidence type="ECO:0000313" key="3">
    <source>
        <dbReference type="EMBL" id="ONL93827.1"/>
    </source>
</evidence>
<feature type="compositionally biased region" description="Basic residues" evidence="1">
    <location>
        <begin position="90"/>
        <end position="105"/>
    </location>
</feature>
<dbReference type="EMBL" id="CM007647">
    <property type="protein sequence ID" value="ONL93846.1"/>
    <property type="molecule type" value="Genomic_DNA"/>
</dbReference>
<protein>
    <submittedName>
        <fullName evidence="3">SH2 domain protein B</fullName>
    </submittedName>
</protein>
<dbReference type="AlphaFoldDB" id="A0A1D6JPA7"/>
<accession>A0A1D6JPA7</accession>
<evidence type="ECO:0000256" key="1">
    <source>
        <dbReference type="SAM" id="MobiDB-lite"/>
    </source>
</evidence>
<gene>
    <name evidence="3" type="ORF">ZEAMMB73_Zm00001d027752</name>
</gene>
<dbReference type="EMBL" id="CM007647">
    <property type="protein sequence ID" value="ONL93857.1"/>
    <property type="molecule type" value="Genomic_DNA"/>
</dbReference>
<reference evidence="3" key="1">
    <citation type="submission" date="2015-12" db="EMBL/GenBank/DDBJ databases">
        <title>Update maize B73 reference genome by single molecule sequencing technologies.</title>
        <authorList>
            <consortium name="Maize Genome Sequencing Project"/>
            <person name="Ware D."/>
        </authorList>
    </citation>
    <scope>NUCLEOTIDE SEQUENCE [LARGE SCALE GENOMIC DNA]</scope>
    <source>
        <tissue evidence="3">Seedling</tissue>
    </source>
</reference>
<organism evidence="3">
    <name type="scientific">Zea mays</name>
    <name type="common">Maize</name>
    <dbReference type="NCBI Taxonomy" id="4577"/>
    <lineage>
        <taxon>Eukaryota</taxon>
        <taxon>Viridiplantae</taxon>
        <taxon>Streptophyta</taxon>
        <taxon>Embryophyta</taxon>
        <taxon>Tracheophyta</taxon>
        <taxon>Spermatophyta</taxon>
        <taxon>Magnoliopsida</taxon>
        <taxon>Liliopsida</taxon>
        <taxon>Poales</taxon>
        <taxon>Poaceae</taxon>
        <taxon>PACMAD clade</taxon>
        <taxon>Panicoideae</taxon>
        <taxon>Andropogonodae</taxon>
        <taxon>Andropogoneae</taxon>
        <taxon>Tripsacinae</taxon>
        <taxon>Zea</taxon>
    </lineage>
</organism>
<sequence length="111" mass="12790">MGTLVFWHMLIMLIKIFSVTMKDGFWTTQWESGQSEKSMQSLKEQRYTGGCTKRLEMLLSSCLSATEVVQGVRFPRMFIACIPLREVGKKNKASKYKAWRTKTKRSPSSNT</sequence>
<feature type="chain" id="PRO_5010805742" evidence="2">
    <location>
        <begin position="19"/>
        <end position="111"/>
    </location>
</feature>
<dbReference type="EMBL" id="CM007647">
    <property type="protein sequence ID" value="ONL93827.1"/>
    <property type="molecule type" value="Genomic_DNA"/>
</dbReference>
<name>A0A1D6JPA7_MAIZE</name>